<sequence>MTSDKYYIPYFIPAAILTLAFVIRLPVMMRFWRNDPNVRNVGGLLLLGSAVFYFGRPETIAAINRGSGISNFAAPVVYTVLTLFCAACLVMIIHWRGGDPRRVRRTTWTIGVIYSAVVAGLWVTFAFADVPVERLRDLDTYYANTPWMREHILLYLLAHTTACAITSVVTWTWLRQVSGWLRAGLVLLVIGFILNLAYDTVKLIAVVSRWAGNDLDWLSTYVAPPLASVCALFVAVGFILPHAGEAVQGFCMDYRQYRSLGPFVKELAVLDTGTIRLSRRAPMSRRLVQRRTRISDGLLRLQPYMDPEVRLRALGEATGRGESPARAAATADAVAVIAAIHRLRLGDEFAPEPEAGDAATLLTGAPGGMRSPDLVAVSRALRRSPAVLAHRARYGPADRPESVTS</sequence>
<organism evidence="3 4">
    <name type="scientific">Streptomyces goshikiensis</name>
    <dbReference type="NCBI Taxonomy" id="1942"/>
    <lineage>
        <taxon>Bacteria</taxon>
        <taxon>Bacillati</taxon>
        <taxon>Actinomycetota</taxon>
        <taxon>Actinomycetes</taxon>
        <taxon>Kitasatosporales</taxon>
        <taxon>Streptomycetaceae</taxon>
        <taxon>Streptomyces</taxon>
    </lineage>
</organism>
<feature type="transmembrane region" description="Helical" evidence="1">
    <location>
        <begin position="218"/>
        <end position="240"/>
    </location>
</feature>
<feature type="transmembrane region" description="Helical" evidence="1">
    <location>
        <begin position="107"/>
        <end position="128"/>
    </location>
</feature>
<keyword evidence="1" id="KW-0472">Membrane</keyword>
<dbReference type="Proteomes" id="UP001432075">
    <property type="component" value="Chromosome"/>
</dbReference>
<evidence type="ECO:0000313" key="3">
    <source>
        <dbReference type="EMBL" id="WUO49863.1"/>
    </source>
</evidence>
<proteinExistence type="predicted"/>
<feature type="transmembrane region" description="Helical" evidence="1">
    <location>
        <begin position="6"/>
        <end position="25"/>
    </location>
</feature>
<gene>
    <name evidence="3" type="ORF">OHU17_30745</name>
</gene>
<evidence type="ECO:0000259" key="2">
    <source>
        <dbReference type="Pfam" id="PF20182"/>
    </source>
</evidence>
<dbReference type="Pfam" id="PF20182">
    <property type="entry name" value="DUF6545"/>
    <property type="match status" value="1"/>
</dbReference>
<accession>A0ABZ1RTA8</accession>
<feature type="transmembrane region" description="Helical" evidence="1">
    <location>
        <begin position="180"/>
        <end position="198"/>
    </location>
</feature>
<protein>
    <recommendedName>
        <fullName evidence="2">DUF6545 domain-containing protein</fullName>
    </recommendedName>
</protein>
<name>A0ABZ1RTA8_9ACTN</name>
<reference evidence="3" key="1">
    <citation type="submission" date="2022-10" db="EMBL/GenBank/DDBJ databases">
        <title>The complete genomes of actinobacterial strains from the NBC collection.</title>
        <authorList>
            <person name="Joergensen T.S."/>
            <person name="Alvarez Arevalo M."/>
            <person name="Sterndorff E.B."/>
            <person name="Faurdal D."/>
            <person name="Vuksanovic O."/>
            <person name="Mourched A.-S."/>
            <person name="Charusanti P."/>
            <person name="Shaw S."/>
            <person name="Blin K."/>
            <person name="Weber T."/>
        </authorList>
    </citation>
    <scope>NUCLEOTIDE SEQUENCE</scope>
    <source>
        <strain evidence="3">NBC_00283</strain>
    </source>
</reference>
<dbReference type="EMBL" id="CP108057">
    <property type="protein sequence ID" value="WUO49863.1"/>
    <property type="molecule type" value="Genomic_DNA"/>
</dbReference>
<keyword evidence="1" id="KW-1133">Transmembrane helix</keyword>
<dbReference type="GeneID" id="91408129"/>
<evidence type="ECO:0000313" key="4">
    <source>
        <dbReference type="Proteomes" id="UP001432075"/>
    </source>
</evidence>
<feature type="transmembrane region" description="Helical" evidence="1">
    <location>
        <begin position="75"/>
        <end position="95"/>
    </location>
</feature>
<dbReference type="RefSeq" id="WP_100583758.1">
    <property type="nucleotide sequence ID" value="NZ_BMVE01000007.1"/>
</dbReference>
<evidence type="ECO:0000256" key="1">
    <source>
        <dbReference type="SAM" id="Phobius"/>
    </source>
</evidence>
<keyword evidence="1" id="KW-0812">Transmembrane</keyword>
<dbReference type="InterPro" id="IPR050039">
    <property type="entry name" value="MAB_1171c-like"/>
</dbReference>
<feature type="transmembrane region" description="Helical" evidence="1">
    <location>
        <begin position="152"/>
        <end position="173"/>
    </location>
</feature>
<feature type="transmembrane region" description="Helical" evidence="1">
    <location>
        <begin position="37"/>
        <end position="55"/>
    </location>
</feature>
<dbReference type="NCBIfam" id="NF042915">
    <property type="entry name" value="MAB_1171c_fam"/>
    <property type="match status" value="1"/>
</dbReference>
<dbReference type="InterPro" id="IPR046675">
    <property type="entry name" value="DUF6545"/>
</dbReference>
<keyword evidence="4" id="KW-1185">Reference proteome</keyword>
<feature type="domain" description="DUF6545" evidence="2">
    <location>
        <begin position="254"/>
        <end position="381"/>
    </location>
</feature>